<protein>
    <submittedName>
        <fullName evidence="1">Uncharacterized protein</fullName>
    </submittedName>
</protein>
<name>A0AAV2QIC0_MEGNR</name>
<dbReference type="Proteomes" id="UP001497623">
    <property type="component" value="Unassembled WGS sequence"/>
</dbReference>
<keyword evidence="2" id="KW-1185">Reference proteome</keyword>
<dbReference type="EMBL" id="CAXKWB010006545">
    <property type="protein sequence ID" value="CAL4083250.1"/>
    <property type="molecule type" value="Genomic_DNA"/>
</dbReference>
<proteinExistence type="predicted"/>
<feature type="non-terminal residue" evidence="1">
    <location>
        <position position="106"/>
    </location>
</feature>
<reference evidence="1 2" key="1">
    <citation type="submission" date="2024-05" db="EMBL/GenBank/DDBJ databases">
        <authorList>
            <person name="Wallberg A."/>
        </authorList>
    </citation>
    <scope>NUCLEOTIDE SEQUENCE [LARGE SCALE GENOMIC DNA]</scope>
</reference>
<accession>A0AAV2QIC0</accession>
<organism evidence="1 2">
    <name type="scientific">Meganyctiphanes norvegica</name>
    <name type="common">Northern krill</name>
    <name type="synonym">Thysanopoda norvegica</name>
    <dbReference type="NCBI Taxonomy" id="48144"/>
    <lineage>
        <taxon>Eukaryota</taxon>
        <taxon>Metazoa</taxon>
        <taxon>Ecdysozoa</taxon>
        <taxon>Arthropoda</taxon>
        <taxon>Crustacea</taxon>
        <taxon>Multicrustacea</taxon>
        <taxon>Malacostraca</taxon>
        <taxon>Eumalacostraca</taxon>
        <taxon>Eucarida</taxon>
        <taxon>Euphausiacea</taxon>
        <taxon>Euphausiidae</taxon>
        <taxon>Meganyctiphanes</taxon>
    </lineage>
</organism>
<sequence>MNLGLTDKSCIRSFLISRYARLDDESYNLLLALWAHYDYLAGHIGQLKVFWRPEAIHRYLAGPLGQFNIIRRPEATIFSFGILDLKGCICPKRMKGVKYSDYCNLS</sequence>
<evidence type="ECO:0000313" key="1">
    <source>
        <dbReference type="EMBL" id="CAL4083250.1"/>
    </source>
</evidence>
<dbReference type="AlphaFoldDB" id="A0AAV2QIC0"/>
<evidence type="ECO:0000313" key="2">
    <source>
        <dbReference type="Proteomes" id="UP001497623"/>
    </source>
</evidence>
<comment type="caution">
    <text evidence="1">The sequence shown here is derived from an EMBL/GenBank/DDBJ whole genome shotgun (WGS) entry which is preliminary data.</text>
</comment>
<gene>
    <name evidence="1" type="ORF">MNOR_LOCUS12116</name>
</gene>